<comment type="caution">
    <text evidence="1">The sequence shown here is derived from an EMBL/GenBank/DDBJ whole genome shotgun (WGS) entry which is preliminary data.</text>
</comment>
<dbReference type="Pfam" id="PF05135">
    <property type="entry name" value="Phage_connect_1"/>
    <property type="match status" value="1"/>
</dbReference>
<organism evidence="1 2">
    <name type="scientific">Segnochrobactrum spirostomi</name>
    <dbReference type="NCBI Taxonomy" id="2608987"/>
    <lineage>
        <taxon>Bacteria</taxon>
        <taxon>Pseudomonadati</taxon>
        <taxon>Pseudomonadota</taxon>
        <taxon>Alphaproteobacteria</taxon>
        <taxon>Hyphomicrobiales</taxon>
        <taxon>Segnochrobactraceae</taxon>
        <taxon>Segnochrobactrum</taxon>
    </lineage>
</organism>
<gene>
    <name evidence="1" type="ORF">F0357_06540</name>
</gene>
<keyword evidence="2" id="KW-1185">Reference proteome</keyword>
<evidence type="ECO:0000313" key="1">
    <source>
        <dbReference type="EMBL" id="MQT12325.1"/>
    </source>
</evidence>
<dbReference type="NCBIfam" id="TIGR02215">
    <property type="entry name" value="phage_chp_gp8"/>
    <property type="match status" value="1"/>
</dbReference>
<dbReference type="InterPro" id="IPR021146">
    <property type="entry name" value="Phage_gp6-like_head-tail"/>
</dbReference>
<accession>A0A6A7Y0Q3</accession>
<dbReference type="Proteomes" id="UP000332515">
    <property type="component" value="Unassembled WGS sequence"/>
</dbReference>
<evidence type="ECO:0000313" key="2">
    <source>
        <dbReference type="Proteomes" id="UP000332515"/>
    </source>
</evidence>
<dbReference type="InterPro" id="IPR006450">
    <property type="entry name" value="Phage_HK97_gp6-like"/>
</dbReference>
<reference evidence="1 2" key="1">
    <citation type="submission" date="2019-09" db="EMBL/GenBank/DDBJ databases">
        <title>Segnochrobactrum spirostomi gen. nov., sp. nov., isolated from the ciliate Spirostomum cf. yagiui and description of a novel family, Segnochrobactraceae fam. nov. within the order Rhizobiales of the class Alphaproteobacteria.</title>
        <authorList>
            <person name="Akter S."/>
            <person name="Shazib S.U.A."/>
            <person name="Shin M.K."/>
        </authorList>
    </citation>
    <scope>NUCLEOTIDE SEQUENCE [LARGE SCALE GENOMIC DNA]</scope>
    <source>
        <strain evidence="1 2">Sp-1</strain>
    </source>
</reference>
<evidence type="ECO:0008006" key="3">
    <source>
        <dbReference type="Google" id="ProtNLM"/>
    </source>
</evidence>
<name>A0A6A7Y0Q3_9HYPH</name>
<sequence length="188" mass="19658">MGFAMTTFQVRPPAFEPVGLAAAKAHLRVDGDDEDAVITGLVAAARAHVEAVTRRALAVQGWRCVLGAIPRDGRVRLRPGPVGAVTAVAAFDADGVEVAVPEGDWRLAPAEPDMIVLGRLPAAPNGIEIDFDTGYATAEAAPAPLKQAILMLVAYWFENREAAALGAVAGPAALAFEALVAPFRELRL</sequence>
<dbReference type="InterPro" id="IPR011738">
    <property type="entry name" value="Phage_CHP"/>
</dbReference>
<proteinExistence type="predicted"/>
<dbReference type="Gene3D" id="1.10.3230.30">
    <property type="entry name" value="Phage gp6-like head-tail connector protein"/>
    <property type="match status" value="1"/>
</dbReference>
<protein>
    <recommendedName>
        <fullName evidence="3">Phage gp6-like head-tail connector protein</fullName>
    </recommendedName>
</protein>
<dbReference type="NCBIfam" id="TIGR01560">
    <property type="entry name" value="put_DNA_pack"/>
    <property type="match status" value="2"/>
</dbReference>
<dbReference type="EMBL" id="VWNA01000001">
    <property type="protein sequence ID" value="MQT12325.1"/>
    <property type="molecule type" value="Genomic_DNA"/>
</dbReference>
<dbReference type="AlphaFoldDB" id="A0A6A7Y0Q3"/>
<dbReference type="CDD" id="cd08054">
    <property type="entry name" value="gp6"/>
    <property type="match status" value="1"/>
</dbReference>